<evidence type="ECO:0000313" key="3">
    <source>
        <dbReference type="Proteomes" id="UP000548867"/>
    </source>
</evidence>
<protein>
    <recommendedName>
        <fullName evidence="4">HNH endonuclease</fullName>
    </recommendedName>
</protein>
<accession>A0A7W6G6W0</accession>
<evidence type="ECO:0000256" key="1">
    <source>
        <dbReference type="SAM" id="MobiDB-lite"/>
    </source>
</evidence>
<organism evidence="2 3">
    <name type="scientific">Novosphingobium sediminicola</name>
    <dbReference type="NCBI Taxonomy" id="563162"/>
    <lineage>
        <taxon>Bacteria</taxon>
        <taxon>Pseudomonadati</taxon>
        <taxon>Pseudomonadota</taxon>
        <taxon>Alphaproteobacteria</taxon>
        <taxon>Sphingomonadales</taxon>
        <taxon>Sphingomonadaceae</taxon>
        <taxon>Novosphingobium</taxon>
    </lineage>
</organism>
<dbReference type="Proteomes" id="UP000548867">
    <property type="component" value="Unassembled WGS sequence"/>
</dbReference>
<comment type="caution">
    <text evidence="2">The sequence shown here is derived from an EMBL/GenBank/DDBJ whole genome shotgun (WGS) entry which is preliminary data.</text>
</comment>
<gene>
    <name evidence="2" type="ORF">GGR38_002511</name>
</gene>
<sequence length="112" mass="12726">MARKHSKRDPYGDMHQEEETPVEVVPCWLCGRPTGSTIVWHHPIPKSRGGRDVVPMHGICQQTLITNFTNSELQRYGMDVEGLLANPAVRKFVDWVANKDPDFTATIAKKQR</sequence>
<dbReference type="EMBL" id="JACIDX010000009">
    <property type="protein sequence ID" value="MBB3955555.1"/>
    <property type="molecule type" value="Genomic_DNA"/>
</dbReference>
<evidence type="ECO:0008006" key="4">
    <source>
        <dbReference type="Google" id="ProtNLM"/>
    </source>
</evidence>
<feature type="compositionally biased region" description="Basic and acidic residues" evidence="1">
    <location>
        <begin position="8"/>
        <end position="18"/>
    </location>
</feature>
<evidence type="ECO:0000313" key="2">
    <source>
        <dbReference type="EMBL" id="MBB3955555.1"/>
    </source>
</evidence>
<name>A0A7W6G6W0_9SPHN</name>
<feature type="region of interest" description="Disordered" evidence="1">
    <location>
        <begin position="1"/>
        <end position="20"/>
    </location>
</feature>
<dbReference type="RefSeq" id="WP_183625984.1">
    <property type="nucleotide sequence ID" value="NZ_JACIDX010000009.1"/>
</dbReference>
<reference evidence="2 3" key="1">
    <citation type="submission" date="2020-08" db="EMBL/GenBank/DDBJ databases">
        <title>Genomic Encyclopedia of Type Strains, Phase IV (KMG-IV): sequencing the most valuable type-strain genomes for metagenomic binning, comparative biology and taxonomic classification.</title>
        <authorList>
            <person name="Goeker M."/>
        </authorList>
    </citation>
    <scope>NUCLEOTIDE SEQUENCE [LARGE SCALE GENOMIC DNA]</scope>
    <source>
        <strain evidence="2 3">DSM 27057</strain>
    </source>
</reference>
<keyword evidence="3" id="KW-1185">Reference proteome</keyword>
<proteinExistence type="predicted"/>
<dbReference type="AlphaFoldDB" id="A0A7W6G6W0"/>